<proteinExistence type="predicted"/>
<keyword evidence="2" id="KW-1185">Reference proteome</keyword>
<sequence>MVQVNNDGFDQMLALFSINDVNIIFMEGHSSYRKMHSVQPGRGPVEICVHK</sequence>
<dbReference type="EnsemblMetazoa" id="GMOY005125-RA">
    <property type="protein sequence ID" value="GMOY005125-PA"/>
    <property type="gene ID" value="GMOY005125"/>
</dbReference>
<dbReference type="EMBL" id="CCAG010023294">
    <property type="status" value="NOT_ANNOTATED_CDS"/>
    <property type="molecule type" value="Genomic_DNA"/>
</dbReference>
<dbReference type="VEuPathDB" id="VectorBase:GMOY005125"/>
<evidence type="ECO:0000313" key="2">
    <source>
        <dbReference type="Proteomes" id="UP000092444"/>
    </source>
</evidence>
<reference evidence="1" key="1">
    <citation type="submission" date="2020-05" db="UniProtKB">
        <authorList>
            <consortium name="EnsemblMetazoa"/>
        </authorList>
    </citation>
    <scope>IDENTIFICATION</scope>
    <source>
        <strain evidence="1">Yale</strain>
    </source>
</reference>
<evidence type="ECO:0000313" key="1">
    <source>
        <dbReference type="EnsemblMetazoa" id="GMOY005125-PA"/>
    </source>
</evidence>
<dbReference type="Proteomes" id="UP000092444">
    <property type="component" value="Unassembled WGS sequence"/>
</dbReference>
<dbReference type="AlphaFoldDB" id="A0A1B0FMK6"/>
<protein>
    <submittedName>
        <fullName evidence="1">Uncharacterized protein</fullName>
    </submittedName>
</protein>
<accession>A0A1B0FMK6</accession>
<name>A0A1B0FMK6_GLOMM</name>
<organism evidence="1 2">
    <name type="scientific">Glossina morsitans morsitans</name>
    <name type="common">Savannah tsetse fly</name>
    <dbReference type="NCBI Taxonomy" id="37546"/>
    <lineage>
        <taxon>Eukaryota</taxon>
        <taxon>Metazoa</taxon>
        <taxon>Ecdysozoa</taxon>
        <taxon>Arthropoda</taxon>
        <taxon>Hexapoda</taxon>
        <taxon>Insecta</taxon>
        <taxon>Pterygota</taxon>
        <taxon>Neoptera</taxon>
        <taxon>Endopterygota</taxon>
        <taxon>Diptera</taxon>
        <taxon>Brachycera</taxon>
        <taxon>Muscomorpha</taxon>
        <taxon>Hippoboscoidea</taxon>
        <taxon>Glossinidae</taxon>
        <taxon>Glossina</taxon>
    </lineage>
</organism>